<dbReference type="InterPro" id="IPR035940">
    <property type="entry name" value="CAP_sf"/>
</dbReference>
<organism evidence="2 3">
    <name type="scientific">Shiella aurantiaca</name>
    <dbReference type="NCBI Taxonomy" id="3058365"/>
    <lineage>
        <taxon>Bacteria</taxon>
        <taxon>Pseudomonadati</taxon>
        <taxon>Bacteroidota</taxon>
        <taxon>Cytophagia</taxon>
        <taxon>Cytophagales</taxon>
        <taxon>Shiellaceae</taxon>
        <taxon>Shiella</taxon>
    </lineage>
</organism>
<evidence type="ECO:0000313" key="2">
    <source>
        <dbReference type="EMBL" id="MDN4164770.1"/>
    </source>
</evidence>
<sequence>MIIFLLSLSLWLQPSFSTNDTTVCLSADEKKLYDLLMKYRKEKKLPPISLSASLTQVAQAHVKDLMENYMASDSCNPHSWSDKGDWTACCYTSDHKQAECMWNKPQEIAQFNTHGYEIAFWHSAKATPEEALSGWKKSTGHNQVMINASQWKEISWQAVGVGMYEQYAVIWFAADKDEKEKPRLCQ</sequence>
<dbReference type="CDD" id="cd05379">
    <property type="entry name" value="CAP_bacterial"/>
    <property type="match status" value="1"/>
</dbReference>
<comment type="caution">
    <text evidence="2">The sequence shown here is derived from an EMBL/GenBank/DDBJ whole genome shotgun (WGS) entry which is preliminary data.</text>
</comment>
<dbReference type="Pfam" id="PF00188">
    <property type="entry name" value="CAP"/>
    <property type="match status" value="1"/>
</dbReference>
<reference evidence="2" key="1">
    <citation type="submission" date="2023-06" db="EMBL/GenBank/DDBJ databases">
        <title>Cytophagales bacterium Strain LB-30, isolated from soil.</title>
        <authorList>
            <person name="Liu B."/>
        </authorList>
    </citation>
    <scope>NUCLEOTIDE SEQUENCE</scope>
    <source>
        <strain evidence="2">LB-30</strain>
    </source>
</reference>
<gene>
    <name evidence="2" type="ORF">QWY31_04610</name>
</gene>
<dbReference type="Gene3D" id="3.40.33.10">
    <property type="entry name" value="CAP"/>
    <property type="match status" value="1"/>
</dbReference>
<protein>
    <submittedName>
        <fullName evidence="2">CAP domain-containing protein</fullName>
    </submittedName>
</protein>
<dbReference type="SUPFAM" id="SSF55797">
    <property type="entry name" value="PR-1-like"/>
    <property type="match status" value="1"/>
</dbReference>
<feature type="domain" description="SCP" evidence="1">
    <location>
        <begin position="35"/>
        <end position="148"/>
    </location>
</feature>
<evidence type="ECO:0000313" key="3">
    <source>
        <dbReference type="Proteomes" id="UP001168552"/>
    </source>
</evidence>
<keyword evidence="3" id="KW-1185">Reference proteome</keyword>
<dbReference type="Proteomes" id="UP001168552">
    <property type="component" value="Unassembled WGS sequence"/>
</dbReference>
<name>A0ABT8F2T8_9BACT</name>
<dbReference type="InterPro" id="IPR014044">
    <property type="entry name" value="CAP_dom"/>
</dbReference>
<accession>A0ABT8F2T8</accession>
<evidence type="ECO:0000259" key="1">
    <source>
        <dbReference type="Pfam" id="PF00188"/>
    </source>
</evidence>
<dbReference type="RefSeq" id="WP_320003297.1">
    <property type="nucleotide sequence ID" value="NZ_JAUHJS010000002.1"/>
</dbReference>
<dbReference type="EMBL" id="JAUHJS010000002">
    <property type="protein sequence ID" value="MDN4164770.1"/>
    <property type="molecule type" value="Genomic_DNA"/>
</dbReference>
<proteinExistence type="predicted"/>